<dbReference type="EMBL" id="CAJVPK010000738">
    <property type="protein sequence ID" value="CAG8544712.1"/>
    <property type="molecule type" value="Genomic_DNA"/>
</dbReference>
<accession>A0A9N9FL41</accession>
<reference evidence="1" key="1">
    <citation type="submission" date="2021-06" db="EMBL/GenBank/DDBJ databases">
        <authorList>
            <person name="Kallberg Y."/>
            <person name="Tangrot J."/>
            <person name="Rosling A."/>
        </authorList>
    </citation>
    <scope>NUCLEOTIDE SEQUENCE</scope>
    <source>
        <strain evidence="1">AZ414A</strain>
    </source>
</reference>
<organism evidence="1 2">
    <name type="scientific">Diversispora eburnea</name>
    <dbReference type="NCBI Taxonomy" id="1213867"/>
    <lineage>
        <taxon>Eukaryota</taxon>
        <taxon>Fungi</taxon>
        <taxon>Fungi incertae sedis</taxon>
        <taxon>Mucoromycota</taxon>
        <taxon>Glomeromycotina</taxon>
        <taxon>Glomeromycetes</taxon>
        <taxon>Diversisporales</taxon>
        <taxon>Diversisporaceae</taxon>
        <taxon>Diversispora</taxon>
    </lineage>
</organism>
<name>A0A9N9FL41_9GLOM</name>
<proteinExistence type="predicted"/>
<evidence type="ECO:0000313" key="1">
    <source>
        <dbReference type="EMBL" id="CAG8544712.1"/>
    </source>
</evidence>
<dbReference type="Proteomes" id="UP000789706">
    <property type="component" value="Unassembled WGS sequence"/>
</dbReference>
<dbReference type="AlphaFoldDB" id="A0A9N9FL41"/>
<gene>
    <name evidence="1" type="ORF">DEBURN_LOCUS6797</name>
</gene>
<evidence type="ECO:0000313" key="2">
    <source>
        <dbReference type="Proteomes" id="UP000789706"/>
    </source>
</evidence>
<comment type="caution">
    <text evidence="1">The sequence shown here is derived from an EMBL/GenBank/DDBJ whole genome shotgun (WGS) entry which is preliminary data.</text>
</comment>
<keyword evidence="2" id="KW-1185">Reference proteome</keyword>
<feature type="non-terminal residue" evidence="1">
    <location>
        <position position="1"/>
    </location>
</feature>
<sequence length="70" mass="8121">PLTFEKADWLTIPTNTCLVITPKLNVLLFPIKDQYYNVERSKRQIHIITTSPTNGHINDHTSINDHINCY</sequence>
<protein>
    <submittedName>
        <fullName evidence="1">9911_t:CDS:1</fullName>
    </submittedName>
</protein>
<dbReference type="OrthoDB" id="14446at2759"/>